<evidence type="ECO:0000313" key="3">
    <source>
        <dbReference type="Proteomes" id="UP001497453"/>
    </source>
</evidence>
<proteinExistence type="predicted"/>
<feature type="region of interest" description="Disordered" evidence="1">
    <location>
        <begin position="219"/>
        <end position="282"/>
    </location>
</feature>
<evidence type="ECO:0000313" key="2">
    <source>
        <dbReference type="EMBL" id="CAL1709712.1"/>
    </source>
</evidence>
<sequence length="282" mass="32081">MPLRPRCRQFGRLPKLTTPLRSINFKRTTPGAVTPLTDFRYRPGGYLHDVLDRQHPAAKVQRQELAQLLPHGKTHSLFLRMVPQALLQRPQNIWPDPPFHYDTKGTERQAKMSFVKVVSIKGIHKSAVIRNRISYRLKTALSMIVIRGADVKLNKKGQEEIVFNENEAGRHWIMPNWTYIAAPTLEVYRMPYTELVPALRQLLLRVNSHAAFAERNWMLRPKASDSPPQSQTNEKGPRTLKEAKKNTLTANKPSTKAPASSTPKIQTKKKGRSAVKSELSSS</sequence>
<dbReference type="EMBL" id="OZ037948">
    <property type="protein sequence ID" value="CAL1709712.1"/>
    <property type="molecule type" value="Genomic_DNA"/>
</dbReference>
<gene>
    <name evidence="2" type="ORF">GFSPODELE1_LOCUS7471</name>
</gene>
<feature type="compositionally biased region" description="Basic and acidic residues" evidence="1">
    <location>
        <begin position="235"/>
        <end position="245"/>
    </location>
</feature>
<evidence type="ECO:0000256" key="1">
    <source>
        <dbReference type="SAM" id="MobiDB-lite"/>
    </source>
</evidence>
<keyword evidence="3" id="KW-1185">Reference proteome</keyword>
<reference evidence="3" key="1">
    <citation type="submission" date="2024-04" db="EMBL/GenBank/DDBJ databases">
        <authorList>
            <person name="Shaw F."/>
            <person name="Minotto A."/>
        </authorList>
    </citation>
    <scope>NUCLEOTIDE SEQUENCE [LARGE SCALE GENOMIC DNA]</scope>
</reference>
<dbReference type="Proteomes" id="UP001497453">
    <property type="component" value="Chromosome 5"/>
</dbReference>
<accession>A0ABP1DPE4</accession>
<name>A0ABP1DPE4_9APHY</name>
<organism evidence="2 3">
    <name type="scientific">Somion occarium</name>
    <dbReference type="NCBI Taxonomy" id="3059160"/>
    <lineage>
        <taxon>Eukaryota</taxon>
        <taxon>Fungi</taxon>
        <taxon>Dikarya</taxon>
        <taxon>Basidiomycota</taxon>
        <taxon>Agaricomycotina</taxon>
        <taxon>Agaricomycetes</taxon>
        <taxon>Polyporales</taxon>
        <taxon>Cerrenaceae</taxon>
        <taxon>Somion</taxon>
    </lineage>
</organism>
<protein>
    <submittedName>
        <fullName evidence="2">Uncharacterized protein</fullName>
    </submittedName>
</protein>
<feature type="compositionally biased region" description="Polar residues" evidence="1">
    <location>
        <begin position="246"/>
        <end position="265"/>
    </location>
</feature>